<reference evidence="1" key="1">
    <citation type="journal article" date="2020" name="J. ISSAAS">
        <title>Lactobacilli and other gastrointestinal microbiota of Peromyscus leucopus, reservoir host for agents of Lyme disease and other zoonoses in North America.</title>
        <authorList>
            <person name="Milovic A."/>
            <person name="Bassam K."/>
            <person name="Shao H."/>
            <person name="Chatzistamou I."/>
            <person name="Tufts D.M."/>
            <person name="Diuk-Wasser M."/>
            <person name="Barbour A.G."/>
        </authorList>
    </citation>
    <scope>NUCLEOTIDE SEQUENCE</scope>
    <source>
        <strain evidence="1">LL70</strain>
    </source>
</reference>
<accession>A0A6G8F179</accession>
<name>A0A6G8F179_9BACT</name>
<evidence type="ECO:0008006" key="2">
    <source>
        <dbReference type="Google" id="ProtNLM"/>
    </source>
</evidence>
<protein>
    <recommendedName>
        <fullName evidence="2">Lipoprotein</fullName>
    </recommendedName>
</protein>
<dbReference type="PROSITE" id="PS51257">
    <property type="entry name" value="PROKAR_LIPOPROTEIN"/>
    <property type="match status" value="1"/>
</dbReference>
<gene>
    <name evidence="1" type="ORF">Prevot485_1840</name>
</gene>
<evidence type="ECO:0000313" key="1">
    <source>
        <dbReference type="EMBL" id="QIM10085.1"/>
    </source>
</evidence>
<proteinExistence type="predicted"/>
<dbReference type="AlphaFoldDB" id="A0A6G8F179"/>
<dbReference type="EMBL" id="MN990733">
    <property type="protein sequence ID" value="QIM10085.1"/>
    <property type="molecule type" value="Genomic_DNA"/>
</dbReference>
<organism evidence="1">
    <name type="scientific">uncultured Prevotella sp</name>
    <dbReference type="NCBI Taxonomy" id="159272"/>
    <lineage>
        <taxon>Bacteria</taxon>
        <taxon>Pseudomonadati</taxon>
        <taxon>Bacteroidota</taxon>
        <taxon>Bacteroidia</taxon>
        <taxon>Bacteroidales</taxon>
        <taxon>Prevotellaceae</taxon>
        <taxon>Prevotella</taxon>
        <taxon>environmental samples</taxon>
    </lineage>
</organism>
<sequence length="191" mass="21418">MKKNCIILLGCLIAASCTINRYYIVNEDSVSEARDKTELSSRLKRTSPAGSNTIEYDKALPVVPKLSVIKDASEYNKEDKNTFPIFGNETAVAPPAGQSQLARTAIWCTKECTVVAYLMQLAWDLHYFQESSDSYIEDAATGERYYIKGTYDRTPLDMSYNIKGISGRMDLLLQRISAITQEVHHNKHHGG</sequence>